<dbReference type="Pfam" id="PF00806">
    <property type="entry name" value="PUF"/>
    <property type="match status" value="5"/>
</dbReference>
<dbReference type="GO" id="GO:0003730">
    <property type="term" value="F:mRNA 3'-UTR binding"/>
    <property type="evidence" value="ECO:0007669"/>
    <property type="project" value="TreeGrafter"/>
</dbReference>
<evidence type="ECO:0000313" key="5">
    <source>
        <dbReference type="EMBL" id="CAD9183550.1"/>
    </source>
</evidence>
<gene>
    <name evidence="5" type="ORF">ACAT0790_LOCUS60322</name>
</gene>
<protein>
    <recommendedName>
        <fullName evidence="4">PUM-HD domain-containing protein</fullName>
    </recommendedName>
</protein>
<organism evidence="5">
    <name type="scientific">Alexandrium catenella</name>
    <name type="common">Red tide dinoflagellate</name>
    <name type="synonym">Gonyaulax catenella</name>
    <dbReference type="NCBI Taxonomy" id="2925"/>
    <lineage>
        <taxon>Eukaryota</taxon>
        <taxon>Sar</taxon>
        <taxon>Alveolata</taxon>
        <taxon>Dinophyceae</taxon>
        <taxon>Gonyaulacales</taxon>
        <taxon>Pyrocystaceae</taxon>
        <taxon>Alexandrium</taxon>
    </lineage>
</organism>
<dbReference type="EMBL" id="HBGE01101244">
    <property type="protein sequence ID" value="CAD9183550.1"/>
    <property type="molecule type" value="Transcribed_RNA"/>
</dbReference>
<dbReference type="InterPro" id="IPR001313">
    <property type="entry name" value="Pumilio_RNA-bd_rpt"/>
</dbReference>
<evidence type="ECO:0000259" key="4">
    <source>
        <dbReference type="PROSITE" id="PS50303"/>
    </source>
</evidence>
<dbReference type="AlphaFoldDB" id="A0A7S1S4A4"/>
<dbReference type="PROSITE" id="PS50303">
    <property type="entry name" value="PUM_HD"/>
    <property type="match status" value="1"/>
</dbReference>
<evidence type="ECO:0000256" key="2">
    <source>
        <dbReference type="PROSITE-ProRule" id="PRU00317"/>
    </source>
</evidence>
<dbReference type="InterPro" id="IPR033133">
    <property type="entry name" value="PUM-HD"/>
</dbReference>
<dbReference type="PANTHER" id="PTHR12537">
    <property type="entry name" value="RNA BINDING PROTEIN PUMILIO-RELATED"/>
    <property type="match status" value="1"/>
</dbReference>
<dbReference type="PROSITE" id="PS50302">
    <property type="entry name" value="PUM"/>
    <property type="match status" value="2"/>
</dbReference>
<feature type="compositionally biased region" description="Basic residues" evidence="3">
    <location>
        <begin position="162"/>
        <end position="172"/>
    </location>
</feature>
<name>A0A7S1S4A4_ALECA</name>
<dbReference type="InterPro" id="IPR011989">
    <property type="entry name" value="ARM-like"/>
</dbReference>
<dbReference type="PANTHER" id="PTHR12537:SF12">
    <property type="entry name" value="MATERNAL PROTEIN PUMILIO"/>
    <property type="match status" value="1"/>
</dbReference>
<dbReference type="SUPFAM" id="SSF48371">
    <property type="entry name" value="ARM repeat"/>
    <property type="match status" value="1"/>
</dbReference>
<dbReference type="InterPro" id="IPR016024">
    <property type="entry name" value="ARM-type_fold"/>
</dbReference>
<accession>A0A7S1S4A4</accession>
<reference evidence="5" key="1">
    <citation type="submission" date="2021-01" db="EMBL/GenBank/DDBJ databases">
        <authorList>
            <person name="Corre E."/>
            <person name="Pelletier E."/>
            <person name="Niang G."/>
            <person name="Scheremetjew M."/>
            <person name="Finn R."/>
            <person name="Kale V."/>
            <person name="Holt S."/>
            <person name="Cochrane G."/>
            <person name="Meng A."/>
            <person name="Brown T."/>
            <person name="Cohen L."/>
        </authorList>
    </citation>
    <scope>NUCLEOTIDE SEQUENCE</scope>
    <source>
        <strain evidence="5">OF101</strain>
    </source>
</reference>
<sequence>MVCASNLASLLSAGPQRVWAQPMRQVEWSEEDQTLVNNADSQAPWLSAGTLEETALLAPPTRVAADSLDVVDPAMQQLPGCPLPGFIQRAAGGFLVQLAPVQLLPVPMIMCNGTEQQAAAWPAVQESPLALGSPRDSLHLELGQRDTEQPAHQTAPALSTSAKRRLRRRRAAQLRTQTPAEAYELSPPSGSDPSDDVTESLDCTALTEALEAGGQSQMAALSAMRGNVARLAFEREGCRLVQAAFQLADRAAIAALVGELHGRVLEAVSSQYANYVIQAVVTALPTGMAGFVTRELSGSAAEVARHRFGCRILCRLIEHSGGSEDLAVLFEVLLAEVEGLCRHPFAHYVMECMLEHVPEHRQRIVHALRADLLGNVSHRSGSHVVEAVLAYGSRADRHAIALELLGSGKDRVVSLAQSQYGSFVLHVLLQVPCKLSEEALGHLSQATTLLEGTKCGQRLLQDLGLTAKTVE</sequence>
<dbReference type="Gene3D" id="1.25.10.10">
    <property type="entry name" value="Leucine-rich Repeat Variant"/>
    <property type="match status" value="1"/>
</dbReference>
<dbReference type="SMART" id="SM00025">
    <property type="entry name" value="Pumilio"/>
    <property type="match status" value="6"/>
</dbReference>
<keyword evidence="1" id="KW-0677">Repeat</keyword>
<feature type="repeat" description="Pumilio" evidence="2">
    <location>
        <begin position="223"/>
        <end position="258"/>
    </location>
</feature>
<feature type="domain" description="PUM-HD" evidence="4">
    <location>
        <begin position="125"/>
        <end position="467"/>
    </location>
</feature>
<feature type="compositionally biased region" description="Polar residues" evidence="3">
    <location>
        <begin position="150"/>
        <end position="161"/>
    </location>
</feature>
<dbReference type="GO" id="GO:0005737">
    <property type="term" value="C:cytoplasm"/>
    <property type="evidence" value="ECO:0007669"/>
    <property type="project" value="TreeGrafter"/>
</dbReference>
<proteinExistence type="predicted"/>
<feature type="repeat" description="Pumilio" evidence="2">
    <location>
        <begin position="295"/>
        <end position="331"/>
    </location>
</feature>
<evidence type="ECO:0000256" key="1">
    <source>
        <dbReference type="ARBA" id="ARBA00022737"/>
    </source>
</evidence>
<evidence type="ECO:0000256" key="3">
    <source>
        <dbReference type="SAM" id="MobiDB-lite"/>
    </source>
</evidence>
<dbReference type="GO" id="GO:0000288">
    <property type="term" value="P:nuclear-transcribed mRNA catabolic process, deadenylation-dependent decay"/>
    <property type="evidence" value="ECO:0007669"/>
    <property type="project" value="TreeGrafter"/>
</dbReference>
<feature type="region of interest" description="Disordered" evidence="3">
    <location>
        <begin position="144"/>
        <end position="199"/>
    </location>
</feature>